<sequence length="86" mass="9611">MVFNLDQPVSHNPTIVAVNCRWKPVPGFYFCSDIIKRKSSSTPRGTECVASACLLLYAKTSSDDIVKKKQTNKSLPIPRRTARLNT</sequence>
<proteinExistence type="predicted"/>
<reference evidence="1 2" key="1">
    <citation type="submission" date="2024-01" db="EMBL/GenBank/DDBJ databases">
        <title>The genome of the rayed Mediterranean limpet Patella caerulea (Linnaeus, 1758).</title>
        <authorList>
            <person name="Anh-Thu Weber A."/>
            <person name="Halstead-Nussloch G."/>
        </authorList>
    </citation>
    <scope>NUCLEOTIDE SEQUENCE [LARGE SCALE GENOMIC DNA]</scope>
    <source>
        <strain evidence="1">AATW-2023a</strain>
        <tissue evidence="1">Whole specimen</tissue>
    </source>
</reference>
<accession>A0AAN8JBZ6</accession>
<evidence type="ECO:0000313" key="1">
    <source>
        <dbReference type="EMBL" id="KAK6175096.1"/>
    </source>
</evidence>
<gene>
    <name evidence="1" type="ORF">SNE40_013629</name>
</gene>
<protein>
    <submittedName>
        <fullName evidence="1">Uncharacterized protein</fullName>
    </submittedName>
</protein>
<organism evidence="1 2">
    <name type="scientific">Patella caerulea</name>
    <name type="common">Rayed Mediterranean limpet</name>
    <dbReference type="NCBI Taxonomy" id="87958"/>
    <lineage>
        <taxon>Eukaryota</taxon>
        <taxon>Metazoa</taxon>
        <taxon>Spiralia</taxon>
        <taxon>Lophotrochozoa</taxon>
        <taxon>Mollusca</taxon>
        <taxon>Gastropoda</taxon>
        <taxon>Patellogastropoda</taxon>
        <taxon>Patelloidea</taxon>
        <taxon>Patellidae</taxon>
        <taxon>Patella</taxon>
    </lineage>
</organism>
<dbReference type="EMBL" id="JAZGQO010000010">
    <property type="protein sequence ID" value="KAK6175096.1"/>
    <property type="molecule type" value="Genomic_DNA"/>
</dbReference>
<evidence type="ECO:0000313" key="2">
    <source>
        <dbReference type="Proteomes" id="UP001347796"/>
    </source>
</evidence>
<dbReference type="Proteomes" id="UP001347796">
    <property type="component" value="Unassembled WGS sequence"/>
</dbReference>
<comment type="caution">
    <text evidence="1">The sequence shown here is derived from an EMBL/GenBank/DDBJ whole genome shotgun (WGS) entry which is preliminary data.</text>
</comment>
<dbReference type="AlphaFoldDB" id="A0AAN8JBZ6"/>
<name>A0AAN8JBZ6_PATCE</name>
<keyword evidence="2" id="KW-1185">Reference proteome</keyword>